<organism evidence="4 5">
    <name type="scientific">Bacillus timonensis</name>
    <dbReference type="NCBI Taxonomy" id="1033734"/>
    <lineage>
        <taxon>Bacteria</taxon>
        <taxon>Bacillati</taxon>
        <taxon>Bacillota</taxon>
        <taxon>Bacilli</taxon>
        <taxon>Bacillales</taxon>
        <taxon>Bacillaceae</taxon>
        <taxon>Bacillus</taxon>
    </lineage>
</organism>
<dbReference type="GO" id="GO:0005886">
    <property type="term" value="C:plasma membrane"/>
    <property type="evidence" value="ECO:0007669"/>
    <property type="project" value="UniProtKB-SubCell"/>
</dbReference>
<keyword evidence="2" id="KW-0812">Transmembrane</keyword>
<keyword evidence="4" id="KW-0813">Transport</keyword>
<reference evidence="4 5" key="1">
    <citation type="journal article" date="2019" name="Indoor Air">
        <title>Impacts of indoor surface finishes on bacterial viability.</title>
        <authorList>
            <person name="Hu J."/>
            <person name="Maamar S.B."/>
            <person name="Glawe A.J."/>
            <person name="Gottel N."/>
            <person name="Gilbert J.A."/>
            <person name="Hartmann E.M."/>
        </authorList>
    </citation>
    <scope>NUCLEOTIDE SEQUENCE [LARGE SCALE GENOMIC DNA]</scope>
    <source>
        <strain evidence="4 5">AF060A6</strain>
    </source>
</reference>
<keyword evidence="2" id="KW-0472">Membrane</keyword>
<sequence length="330" mass="36344">MISSILSSFFKRFLIAKLIGIVLLVIIIFGAIIHLIEPENFPTVFDGVWWAIVTAATVGYGDYAPTSFFGRIVGMLLIFIGAGIVTRYFAAISTSTFVTQNAYLEGTSGFHGKKHIIIIGWNERVRETISLLKTPGSILEILLIDDSLEKNPMPGNHFHFIKGDPTRDETLKQANIQDAEMVLVTADQGKDEVHADMITILTLLAIKGLNPTVYTIVEILTTHQIQNAKRGGADEIIQTNRISSLVMVNSLLSHGVSDALLSMLVDLKGVKLQFLDATFDLIGMTFQKASETLLKEGKILIGIKRNEGITINPPLSLEIRKNDQILILKS</sequence>
<dbReference type="SUPFAM" id="SSF51735">
    <property type="entry name" value="NAD(P)-binding Rossmann-fold domains"/>
    <property type="match status" value="1"/>
</dbReference>
<dbReference type="InterPro" id="IPR050721">
    <property type="entry name" value="Trk_Ktr_HKT_K-transport"/>
</dbReference>
<dbReference type="Pfam" id="PF02254">
    <property type="entry name" value="TrkA_N"/>
    <property type="match status" value="1"/>
</dbReference>
<dbReference type="EMBL" id="SLUB01000056">
    <property type="protein sequence ID" value="THE10007.1"/>
    <property type="molecule type" value="Genomic_DNA"/>
</dbReference>
<dbReference type="GO" id="GO:0034220">
    <property type="term" value="P:monoatomic ion transmembrane transport"/>
    <property type="evidence" value="ECO:0007669"/>
    <property type="project" value="UniProtKB-KW"/>
</dbReference>
<feature type="transmembrane region" description="Helical" evidence="2">
    <location>
        <begin position="12"/>
        <end position="36"/>
    </location>
</feature>
<protein>
    <submittedName>
        <fullName evidence="4">Potassium channel protein</fullName>
    </submittedName>
</protein>
<dbReference type="PROSITE" id="PS51201">
    <property type="entry name" value="RCK_N"/>
    <property type="match status" value="1"/>
</dbReference>
<gene>
    <name evidence="4" type="ORF">E1I69_20190</name>
</gene>
<dbReference type="AlphaFoldDB" id="A0A4S3PKM3"/>
<keyword evidence="2" id="KW-1133">Transmembrane helix</keyword>
<dbReference type="OrthoDB" id="9785285at2"/>
<keyword evidence="4" id="KW-0407">Ion channel</keyword>
<comment type="subcellular location">
    <subcellularLocation>
        <location evidence="1">Cell membrane</location>
        <topology evidence="1">Multi-pass membrane protein</topology>
    </subcellularLocation>
</comment>
<dbReference type="InterPro" id="IPR013099">
    <property type="entry name" value="K_chnl_dom"/>
</dbReference>
<dbReference type="InterPro" id="IPR036291">
    <property type="entry name" value="NAD(P)-bd_dom_sf"/>
</dbReference>
<dbReference type="SUPFAM" id="SSF81324">
    <property type="entry name" value="Voltage-gated potassium channels"/>
    <property type="match status" value="1"/>
</dbReference>
<dbReference type="RefSeq" id="WP_136381360.1">
    <property type="nucleotide sequence ID" value="NZ_SLUB01000056.1"/>
</dbReference>
<keyword evidence="4" id="KW-0406">Ion transport</keyword>
<dbReference type="Gene3D" id="3.40.50.720">
    <property type="entry name" value="NAD(P)-binding Rossmann-like Domain"/>
    <property type="match status" value="1"/>
</dbReference>
<dbReference type="GO" id="GO:0006813">
    <property type="term" value="P:potassium ion transport"/>
    <property type="evidence" value="ECO:0007669"/>
    <property type="project" value="InterPro"/>
</dbReference>
<proteinExistence type="predicted"/>
<dbReference type="STRING" id="1033734.GCA_000285535_01685"/>
<dbReference type="PANTHER" id="PTHR43833">
    <property type="entry name" value="POTASSIUM CHANNEL PROTEIN 2-RELATED-RELATED"/>
    <property type="match status" value="1"/>
</dbReference>
<evidence type="ECO:0000259" key="3">
    <source>
        <dbReference type="PROSITE" id="PS51201"/>
    </source>
</evidence>
<evidence type="ECO:0000256" key="1">
    <source>
        <dbReference type="ARBA" id="ARBA00004651"/>
    </source>
</evidence>
<feature type="domain" description="RCK N-terminal" evidence="3">
    <location>
        <begin position="113"/>
        <end position="237"/>
    </location>
</feature>
<comment type="caution">
    <text evidence="4">The sequence shown here is derived from an EMBL/GenBank/DDBJ whole genome shotgun (WGS) entry which is preliminary data.</text>
</comment>
<accession>A0A4S3PKM3</accession>
<evidence type="ECO:0000256" key="2">
    <source>
        <dbReference type="SAM" id="Phobius"/>
    </source>
</evidence>
<dbReference type="Pfam" id="PF07885">
    <property type="entry name" value="Ion_trans_2"/>
    <property type="match status" value="1"/>
</dbReference>
<dbReference type="PANTHER" id="PTHR43833:SF9">
    <property type="entry name" value="POTASSIUM CHANNEL PROTEIN YUGO-RELATED"/>
    <property type="match status" value="1"/>
</dbReference>
<feature type="transmembrane region" description="Helical" evidence="2">
    <location>
        <begin position="72"/>
        <end position="90"/>
    </location>
</feature>
<keyword evidence="5" id="KW-1185">Reference proteome</keyword>
<evidence type="ECO:0000313" key="4">
    <source>
        <dbReference type="EMBL" id="THE10007.1"/>
    </source>
</evidence>
<dbReference type="Proteomes" id="UP000306477">
    <property type="component" value="Unassembled WGS sequence"/>
</dbReference>
<dbReference type="InterPro" id="IPR003148">
    <property type="entry name" value="RCK_N"/>
</dbReference>
<dbReference type="Gene3D" id="1.10.287.70">
    <property type="match status" value="1"/>
</dbReference>
<evidence type="ECO:0000313" key="5">
    <source>
        <dbReference type="Proteomes" id="UP000306477"/>
    </source>
</evidence>
<name>A0A4S3PKM3_9BACI</name>